<evidence type="ECO:0000313" key="1">
    <source>
        <dbReference type="EMBL" id="KAK5173320.1"/>
    </source>
</evidence>
<dbReference type="GeneID" id="89923348"/>
<protein>
    <submittedName>
        <fullName evidence="1">Uncharacterized protein</fullName>
    </submittedName>
</protein>
<keyword evidence="2" id="KW-1185">Reference proteome</keyword>
<dbReference type="EMBL" id="JAVRRT010000003">
    <property type="protein sequence ID" value="KAK5173320.1"/>
    <property type="molecule type" value="Genomic_DNA"/>
</dbReference>
<name>A0AAV9PKG3_9PEZI</name>
<gene>
    <name evidence="1" type="ORF">LTR77_002001</name>
</gene>
<organism evidence="1 2">
    <name type="scientific">Saxophila tyrrhenica</name>
    <dbReference type="NCBI Taxonomy" id="1690608"/>
    <lineage>
        <taxon>Eukaryota</taxon>
        <taxon>Fungi</taxon>
        <taxon>Dikarya</taxon>
        <taxon>Ascomycota</taxon>
        <taxon>Pezizomycotina</taxon>
        <taxon>Dothideomycetes</taxon>
        <taxon>Dothideomycetidae</taxon>
        <taxon>Mycosphaerellales</taxon>
        <taxon>Extremaceae</taxon>
        <taxon>Saxophila</taxon>
    </lineage>
</organism>
<dbReference type="Proteomes" id="UP001337655">
    <property type="component" value="Unassembled WGS sequence"/>
</dbReference>
<evidence type="ECO:0000313" key="2">
    <source>
        <dbReference type="Proteomes" id="UP001337655"/>
    </source>
</evidence>
<accession>A0AAV9PKG3</accession>
<sequence length="69" mass="7937">MRGMSAGEGEAKPARSDAKPFTAIYHNNFLHDRQEEETFKILIDVIRMRQEDHYNLECKSTRSPSTPAL</sequence>
<proteinExistence type="predicted"/>
<reference evidence="1 2" key="1">
    <citation type="submission" date="2023-08" db="EMBL/GenBank/DDBJ databases">
        <title>Black Yeasts Isolated from many extreme environments.</title>
        <authorList>
            <person name="Coleine C."/>
            <person name="Stajich J.E."/>
            <person name="Selbmann L."/>
        </authorList>
    </citation>
    <scope>NUCLEOTIDE SEQUENCE [LARGE SCALE GENOMIC DNA]</scope>
    <source>
        <strain evidence="1 2">CCFEE 5935</strain>
    </source>
</reference>
<comment type="caution">
    <text evidence="1">The sequence shown here is derived from an EMBL/GenBank/DDBJ whole genome shotgun (WGS) entry which is preliminary data.</text>
</comment>
<dbReference type="AlphaFoldDB" id="A0AAV9PKG3"/>
<dbReference type="RefSeq" id="XP_064662015.1">
    <property type="nucleotide sequence ID" value="XM_064799260.1"/>
</dbReference>